<keyword evidence="2" id="KW-0238">DNA-binding</keyword>
<comment type="caution">
    <text evidence="2">The sequence shown here is derived from an EMBL/GenBank/DDBJ whole genome shotgun (WGS) entry which is preliminary data.</text>
</comment>
<gene>
    <name evidence="2" type="ORF">HNR24_000011</name>
</gene>
<dbReference type="Proteomes" id="UP000546252">
    <property type="component" value="Unassembled WGS sequence"/>
</dbReference>
<protein>
    <submittedName>
        <fullName evidence="2">Putative DNA-binding transcriptional regulator AlpA</fullName>
    </submittedName>
</protein>
<dbReference type="AlphaFoldDB" id="A0A839FEJ7"/>
<dbReference type="SUPFAM" id="SSF46955">
    <property type="entry name" value="Putative DNA-binding domain"/>
    <property type="match status" value="1"/>
</dbReference>
<dbReference type="Pfam" id="PF12728">
    <property type="entry name" value="HTH_17"/>
    <property type="match status" value="1"/>
</dbReference>
<sequence length="70" mass="7959">MEAENLPPLMTTKQVSELTGIPEGSLKYFRHRGHGGPRSFALTPRAIRYSRESVLEWISERMQADEQISA</sequence>
<evidence type="ECO:0000313" key="3">
    <source>
        <dbReference type="Proteomes" id="UP000546252"/>
    </source>
</evidence>
<name>A0A839FEJ7_9MICC</name>
<organism evidence="2 3">
    <name type="scientific">Nesterenkonia jeotgali</name>
    <dbReference type="NCBI Taxonomy" id="317018"/>
    <lineage>
        <taxon>Bacteria</taxon>
        <taxon>Bacillati</taxon>
        <taxon>Actinomycetota</taxon>
        <taxon>Actinomycetes</taxon>
        <taxon>Micrococcales</taxon>
        <taxon>Micrococcaceae</taxon>
        <taxon>Nesterenkonia</taxon>
    </lineage>
</organism>
<evidence type="ECO:0000313" key="2">
    <source>
        <dbReference type="EMBL" id="MBA8920078.1"/>
    </source>
</evidence>
<feature type="domain" description="Helix-turn-helix" evidence="1">
    <location>
        <begin position="9"/>
        <end position="61"/>
    </location>
</feature>
<reference evidence="2 3" key="1">
    <citation type="submission" date="2020-08" db="EMBL/GenBank/DDBJ databases">
        <title>Sequencing the genomes of 1000 actinobacteria strains.</title>
        <authorList>
            <person name="Klenk H.-P."/>
        </authorList>
    </citation>
    <scope>NUCLEOTIDE SEQUENCE [LARGE SCALE GENOMIC DNA]</scope>
    <source>
        <strain evidence="2 3">DSM 19081</strain>
    </source>
</reference>
<dbReference type="GO" id="GO:0003677">
    <property type="term" value="F:DNA binding"/>
    <property type="evidence" value="ECO:0007669"/>
    <property type="project" value="UniProtKB-KW"/>
</dbReference>
<dbReference type="RefSeq" id="WP_375139257.1">
    <property type="nucleotide sequence ID" value="NZ_JACJIH010000001.1"/>
</dbReference>
<dbReference type="InterPro" id="IPR041657">
    <property type="entry name" value="HTH_17"/>
</dbReference>
<dbReference type="InterPro" id="IPR009061">
    <property type="entry name" value="DNA-bd_dom_put_sf"/>
</dbReference>
<proteinExistence type="predicted"/>
<evidence type="ECO:0000259" key="1">
    <source>
        <dbReference type="Pfam" id="PF12728"/>
    </source>
</evidence>
<dbReference type="EMBL" id="JACJIH010000001">
    <property type="protein sequence ID" value="MBA8920078.1"/>
    <property type="molecule type" value="Genomic_DNA"/>
</dbReference>
<accession>A0A839FEJ7</accession>